<accession>A0A815FLR3</accession>
<dbReference type="Pfam" id="PF05699">
    <property type="entry name" value="Dimer_Tnp_hAT"/>
    <property type="match status" value="1"/>
</dbReference>
<dbReference type="SUPFAM" id="SSF53098">
    <property type="entry name" value="Ribonuclease H-like"/>
    <property type="match status" value="1"/>
</dbReference>
<evidence type="ECO:0000313" key="3">
    <source>
        <dbReference type="EMBL" id="CAF1164306.1"/>
    </source>
</evidence>
<dbReference type="Proteomes" id="UP000663829">
    <property type="component" value="Unassembled WGS sequence"/>
</dbReference>
<evidence type="ECO:0000313" key="5">
    <source>
        <dbReference type="EMBL" id="CAF3975944.1"/>
    </source>
</evidence>
<sequence>METAENHKSNEVLSNTNPSPSPKKKFKSFTTQFDDDLDGAELSKTSTAGMGSRREMEIYLQMNLSNHPALDDENDNPLLFWKEQKQILPHMTKLARRVFSIPASSTAVERTFSSAGNVISQRRTNLSPSTVNDIILVRSAADRWKKS</sequence>
<dbReference type="GO" id="GO:0046983">
    <property type="term" value="F:protein dimerization activity"/>
    <property type="evidence" value="ECO:0007669"/>
    <property type="project" value="InterPro"/>
</dbReference>
<evidence type="ECO:0000313" key="6">
    <source>
        <dbReference type="EMBL" id="CAF4184002.1"/>
    </source>
</evidence>
<dbReference type="EMBL" id="CAJOBA010034000">
    <property type="protein sequence ID" value="CAF3975944.1"/>
    <property type="molecule type" value="Genomic_DNA"/>
</dbReference>
<name>A0A815FLR3_9BILA</name>
<feature type="region of interest" description="Disordered" evidence="1">
    <location>
        <begin position="1"/>
        <end position="32"/>
    </location>
</feature>
<organism evidence="4 7">
    <name type="scientific">Didymodactylos carnosus</name>
    <dbReference type="NCBI Taxonomy" id="1234261"/>
    <lineage>
        <taxon>Eukaryota</taxon>
        <taxon>Metazoa</taxon>
        <taxon>Spiralia</taxon>
        <taxon>Gnathifera</taxon>
        <taxon>Rotifera</taxon>
        <taxon>Eurotatoria</taxon>
        <taxon>Bdelloidea</taxon>
        <taxon>Philodinida</taxon>
        <taxon>Philodinidae</taxon>
        <taxon>Didymodactylos</taxon>
    </lineage>
</organism>
<evidence type="ECO:0000313" key="7">
    <source>
        <dbReference type="Proteomes" id="UP000663829"/>
    </source>
</evidence>
<evidence type="ECO:0000259" key="2">
    <source>
        <dbReference type="Pfam" id="PF05699"/>
    </source>
</evidence>
<proteinExistence type="predicted"/>
<dbReference type="PANTHER" id="PTHR47611:SF1">
    <property type="entry name" value="CCHC-TYPE DOMAIN-CONTAINING PROTEIN"/>
    <property type="match status" value="1"/>
</dbReference>
<dbReference type="AlphaFoldDB" id="A0A815FLR3"/>
<protein>
    <recommendedName>
        <fullName evidence="2">HAT C-terminal dimerisation domain-containing protein</fullName>
    </recommendedName>
</protein>
<dbReference type="OrthoDB" id="3062869at2759"/>
<feature type="domain" description="HAT C-terminal dimerisation" evidence="2">
    <location>
        <begin position="66"/>
        <end position="139"/>
    </location>
</feature>
<evidence type="ECO:0000256" key="1">
    <source>
        <dbReference type="SAM" id="MobiDB-lite"/>
    </source>
</evidence>
<comment type="caution">
    <text evidence="4">The sequence shown here is derived from an EMBL/GenBank/DDBJ whole genome shotgun (WGS) entry which is preliminary data.</text>
</comment>
<dbReference type="EMBL" id="CAJNOK010012477">
    <property type="protein sequence ID" value="CAF1164306.1"/>
    <property type="molecule type" value="Genomic_DNA"/>
</dbReference>
<reference evidence="4" key="1">
    <citation type="submission" date="2021-02" db="EMBL/GenBank/DDBJ databases">
        <authorList>
            <person name="Nowell W R."/>
        </authorList>
    </citation>
    <scope>NUCLEOTIDE SEQUENCE</scope>
</reference>
<dbReference type="InterPro" id="IPR008906">
    <property type="entry name" value="HATC_C_dom"/>
</dbReference>
<gene>
    <name evidence="4" type="ORF">GPM918_LOCUS29931</name>
    <name evidence="3" type="ORF">OVA965_LOCUS22250</name>
    <name evidence="6" type="ORF">SRO942_LOCUS30530</name>
    <name evidence="5" type="ORF">TMI583_LOCUS22964</name>
</gene>
<dbReference type="EMBL" id="CAJNOQ010013883">
    <property type="protein sequence ID" value="CAF1330615.1"/>
    <property type="molecule type" value="Genomic_DNA"/>
</dbReference>
<keyword evidence="7" id="KW-1185">Reference proteome</keyword>
<dbReference type="EMBL" id="CAJOBC010052977">
    <property type="protein sequence ID" value="CAF4184002.1"/>
    <property type="molecule type" value="Genomic_DNA"/>
</dbReference>
<dbReference type="Proteomes" id="UP000682733">
    <property type="component" value="Unassembled WGS sequence"/>
</dbReference>
<dbReference type="Proteomes" id="UP000681722">
    <property type="component" value="Unassembled WGS sequence"/>
</dbReference>
<dbReference type="Proteomes" id="UP000677228">
    <property type="component" value="Unassembled WGS sequence"/>
</dbReference>
<evidence type="ECO:0000313" key="4">
    <source>
        <dbReference type="EMBL" id="CAF1330615.1"/>
    </source>
</evidence>
<feature type="compositionally biased region" description="Basic and acidic residues" evidence="1">
    <location>
        <begin position="1"/>
        <end position="10"/>
    </location>
</feature>
<dbReference type="InterPro" id="IPR012337">
    <property type="entry name" value="RNaseH-like_sf"/>
</dbReference>
<dbReference type="PANTHER" id="PTHR47611">
    <property type="entry name" value="HAT DIMERISATION DOMAIN, C-TERMINAL"/>
    <property type="match status" value="1"/>
</dbReference>